<gene>
    <name evidence="1" type="primary">Nfu_g_1_008687</name>
</gene>
<protein>
    <submittedName>
        <fullName evidence="1">Uncharacterized protein</fullName>
    </submittedName>
</protein>
<proteinExistence type="predicted"/>
<dbReference type="EMBL" id="HADX01011808">
    <property type="protein sequence ID" value="SBP34040.1"/>
    <property type="molecule type" value="Transcribed_RNA"/>
</dbReference>
<dbReference type="AlphaFoldDB" id="A0A1A7YVS3"/>
<sequence length="101" mass="11353">LIIMENKYLVSLKHAISGSHRPVSSSVRGSSVLHSLPVLMAPVGTRYQYIDTCPQPQTVTLQTPLWPRPKSALTLIIFCVKELLKAFRTFSVKQTLEMMLL</sequence>
<feature type="non-terminal residue" evidence="1">
    <location>
        <position position="101"/>
    </location>
</feature>
<feature type="non-terminal residue" evidence="1">
    <location>
        <position position="1"/>
    </location>
</feature>
<reference evidence="1" key="2">
    <citation type="submission" date="2016-06" db="EMBL/GenBank/DDBJ databases">
        <title>The genome of a short-lived fish provides insights into sex chromosome evolution and the genetic control of aging.</title>
        <authorList>
            <person name="Reichwald K."/>
            <person name="Felder M."/>
            <person name="Petzold A."/>
            <person name="Koch P."/>
            <person name="Groth M."/>
            <person name="Platzer M."/>
        </authorList>
    </citation>
    <scope>NUCLEOTIDE SEQUENCE</scope>
    <source>
        <tissue evidence="1">Brain</tissue>
    </source>
</reference>
<accession>A0A1A7YVS3</accession>
<evidence type="ECO:0000313" key="1">
    <source>
        <dbReference type="EMBL" id="SBP34040.1"/>
    </source>
</evidence>
<organism evidence="1">
    <name type="scientific">Iconisemion striatum</name>
    <dbReference type="NCBI Taxonomy" id="60296"/>
    <lineage>
        <taxon>Eukaryota</taxon>
        <taxon>Metazoa</taxon>
        <taxon>Chordata</taxon>
        <taxon>Craniata</taxon>
        <taxon>Vertebrata</taxon>
        <taxon>Euteleostomi</taxon>
        <taxon>Actinopterygii</taxon>
        <taxon>Neopterygii</taxon>
        <taxon>Teleostei</taxon>
        <taxon>Neoteleostei</taxon>
        <taxon>Acanthomorphata</taxon>
        <taxon>Ovalentaria</taxon>
        <taxon>Atherinomorphae</taxon>
        <taxon>Cyprinodontiformes</taxon>
        <taxon>Nothobranchiidae</taxon>
        <taxon>Iconisemion</taxon>
    </lineage>
</organism>
<reference evidence="1" key="1">
    <citation type="submission" date="2016-05" db="EMBL/GenBank/DDBJ databases">
        <authorList>
            <person name="Lavstsen T."/>
            <person name="Jespersen J.S."/>
        </authorList>
    </citation>
    <scope>NUCLEOTIDE SEQUENCE</scope>
    <source>
        <tissue evidence="1">Brain</tissue>
    </source>
</reference>
<name>A0A1A7YVS3_9TELE</name>